<keyword evidence="2" id="KW-1185">Reference proteome</keyword>
<dbReference type="Proteomes" id="UP000276133">
    <property type="component" value="Unassembled WGS sequence"/>
</dbReference>
<protein>
    <submittedName>
        <fullName evidence="1">Uncharacterized protein</fullName>
    </submittedName>
</protein>
<dbReference type="AlphaFoldDB" id="A0A3M7QHW4"/>
<accession>A0A3M7QHW4</accession>
<reference evidence="1 2" key="1">
    <citation type="journal article" date="2018" name="Sci. Rep.">
        <title>Genomic signatures of local adaptation to the degree of environmental predictability in rotifers.</title>
        <authorList>
            <person name="Franch-Gras L."/>
            <person name="Hahn C."/>
            <person name="Garcia-Roger E.M."/>
            <person name="Carmona M.J."/>
            <person name="Serra M."/>
            <person name="Gomez A."/>
        </authorList>
    </citation>
    <scope>NUCLEOTIDE SEQUENCE [LARGE SCALE GENOMIC DNA]</scope>
    <source>
        <strain evidence="1">HYR1</strain>
    </source>
</reference>
<name>A0A3M7QHW4_BRAPC</name>
<dbReference type="EMBL" id="REGN01006147">
    <property type="protein sequence ID" value="RNA10631.1"/>
    <property type="molecule type" value="Genomic_DNA"/>
</dbReference>
<gene>
    <name evidence="1" type="ORF">BpHYR1_043248</name>
</gene>
<comment type="caution">
    <text evidence="1">The sequence shown here is derived from an EMBL/GenBank/DDBJ whole genome shotgun (WGS) entry which is preliminary data.</text>
</comment>
<evidence type="ECO:0000313" key="2">
    <source>
        <dbReference type="Proteomes" id="UP000276133"/>
    </source>
</evidence>
<sequence>MILMFKWEMAFIQPFMDIDARIDEFNAQKPKKDHNFRISNLNTVDRIIYCASRDSLLCKLMFKDHLIIYMIGQVNLTLVHLLMHHPLH</sequence>
<organism evidence="1 2">
    <name type="scientific">Brachionus plicatilis</name>
    <name type="common">Marine rotifer</name>
    <name type="synonym">Brachionus muelleri</name>
    <dbReference type="NCBI Taxonomy" id="10195"/>
    <lineage>
        <taxon>Eukaryota</taxon>
        <taxon>Metazoa</taxon>
        <taxon>Spiralia</taxon>
        <taxon>Gnathifera</taxon>
        <taxon>Rotifera</taxon>
        <taxon>Eurotatoria</taxon>
        <taxon>Monogononta</taxon>
        <taxon>Pseudotrocha</taxon>
        <taxon>Ploima</taxon>
        <taxon>Brachionidae</taxon>
        <taxon>Brachionus</taxon>
    </lineage>
</organism>
<proteinExistence type="predicted"/>
<evidence type="ECO:0000313" key="1">
    <source>
        <dbReference type="EMBL" id="RNA10631.1"/>
    </source>
</evidence>